<feature type="chain" id="PRO_5042281394" description="Peptidase A1 domain-containing protein" evidence="2">
    <location>
        <begin position="30"/>
        <end position="528"/>
    </location>
</feature>
<evidence type="ECO:0000313" key="3">
    <source>
        <dbReference type="EMBL" id="WEW57011.1"/>
    </source>
</evidence>
<feature type="signal peptide" evidence="2">
    <location>
        <begin position="1"/>
        <end position="29"/>
    </location>
</feature>
<keyword evidence="1" id="KW-1133">Transmembrane helix</keyword>
<dbReference type="AlphaFoldDB" id="A0AAF0IHU0"/>
<feature type="transmembrane region" description="Helical" evidence="1">
    <location>
        <begin position="441"/>
        <end position="467"/>
    </location>
</feature>
<proteinExistence type="predicted"/>
<accession>A0AAF0IHU0</accession>
<evidence type="ECO:0008006" key="5">
    <source>
        <dbReference type="Google" id="ProtNLM"/>
    </source>
</evidence>
<sequence length="528" mass="57103">MSTSRSRRRVNALQQSLFLGFIFLSIASAECTPRPVSITLGNVSIPNGNVMRGLDISLGRPKQAFAFFPRPLKNTFVYGTNGFCPKVSPTACETFRGGQYDQFASETAGKADLHSIPAEDPRYPQFNWVSEIISLGGKLALGDFPIGIALNDWDPEGTYNQASVGLGMNSTLLTALKSAGLIASHSWGMFWGRTGATKNTQLDGNLVLGGYDSAKVSGQNYTYRLNDSNAECPTSMLVTISDIILNVADGSTQSLFNGTNTRALPACIKPDGPLLMTLPDKPFFRKFENLTGAAFDYFTSGIYTSGPIFAEESPIYSGDITVKLDSGLSVRIPNDQLVVPHRFINSTNGTLVTSGDTELLIGVLQDHTANDLPYLGRQFLSSAYVFLNQDSKEFTLWAANPTPKEELVAVDSKNKVITDSCTEDSRPPMQPPTPEPSSGHYVGAIVGIVVGSIAAVAVVAVLIFYLVSVRRRRKTVVAAADLPPAQPDTEKYYVPLPCPVPEVAQELYDPPTSVEQLEPLELPLSPRE</sequence>
<gene>
    <name evidence="3" type="ORF">PRK78_002470</name>
</gene>
<reference evidence="3" key="1">
    <citation type="submission" date="2023-03" db="EMBL/GenBank/DDBJ databases">
        <title>Emydomyces testavorans Genome Sequence.</title>
        <authorList>
            <person name="Hoyer L."/>
        </authorList>
    </citation>
    <scope>NUCLEOTIDE SEQUENCE</scope>
    <source>
        <strain evidence="3">16-2883</strain>
    </source>
</reference>
<evidence type="ECO:0000256" key="2">
    <source>
        <dbReference type="SAM" id="SignalP"/>
    </source>
</evidence>
<evidence type="ECO:0000256" key="1">
    <source>
        <dbReference type="SAM" id="Phobius"/>
    </source>
</evidence>
<dbReference type="Gene3D" id="2.40.70.10">
    <property type="entry name" value="Acid Proteases"/>
    <property type="match status" value="1"/>
</dbReference>
<organism evidence="3 4">
    <name type="scientific">Emydomyces testavorans</name>
    <dbReference type="NCBI Taxonomy" id="2070801"/>
    <lineage>
        <taxon>Eukaryota</taxon>
        <taxon>Fungi</taxon>
        <taxon>Dikarya</taxon>
        <taxon>Ascomycota</taxon>
        <taxon>Pezizomycotina</taxon>
        <taxon>Eurotiomycetes</taxon>
        <taxon>Eurotiomycetidae</taxon>
        <taxon>Onygenales</taxon>
        <taxon>Nannizziopsiaceae</taxon>
        <taxon>Emydomyces</taxon>
    </lineage>
</organism>
<evidence type="ECO:0000313" key="4">
    <source>
        <dbReference type="Proteomes" id="UP001219355"/>
    </source>
</evidence>
<keyword evidence="2" id="KW-0732">Signal</keyword>
<protein>
    <recommendedName>
        <fullName evidence="5">Peptidase A1 domain-containing protein</fullName>
    </recommendedName>
</protein>
<name>A0AAF0IHU0_9EURO</name>
<keyword evidence="1" id="KW-0812">Transmembrane</keyword>
<keyword evidence="1" id="KW-0472">Membrane</keyword>
<keyword evidence="4" id="KW-1185">Reference proteome</keyword>
<dbReference type="Proteomes" id="UP001219355">
    <property type="component" value="Chromosome 2"/>
</dbReference>
<dbReference type="EMBL" id="CP120628">
    <property type="protein sequence ID" value="WEW57011.1"/>
    <property type="molecule type" value="Genomic_DNA"/>
</dbReference>
<dbReference type="InterPro" id="IPR021109">
    <property type="entry name" value="Peptidase_aspartic_dom_sf"/>
</dbReference>
<dbReference type="SUPFAM" id="SSF50630">
    <property type="entry name" value="Acid proteases"/>
    <property type="match status" value="1"/>
</dbReference>